<sequence length="1497" mass="166617">MRHFIPFTSFMSPLIHPQSNYNNHYNEVHYLTEDARNRALKDIDARRISLGKLAGQLMGFIGGSEEVKNALVNGLHSNVNQLEKLLKTSCGDKGCCKYNDDVKNNLNDVNEKLKNHLKEEQKASKNLTEILSQCKLNDLDGPLKELKDAITEKIEKLNKDIESLKKADKDAKQRNETPQNASEIVKFNKDLQSHNASKRSLETLKELCGYAGKIQKNHENPKKLLESLCTGLEKFLGYQDGNYTGEGIVYSDLDRLCDGVMAFLHGVLSGVKDDESVTTYDKNNDINNVLEKLNDSVGKGRKAFEEAVTQVDTLTKNVTRPLGAIEKFKSSEYDAISGQLADWTDSVQMLPTLPKSSLKSLSALDGKLKNHLETNVCVILSSVNTFVESTKHSYDDLVAVASTVDRDLTGLENQVNVTVQHEVDILKRDMYDNIDTLQKYVKKVLEEKVDALKKTVEKLEKIRLKIERGANNINERFQEDSFTLGTDTVPGMATKALGIFTKACHIRDDKLGNLWAEIQAALTRLADEIAQHDGGPKSQNPGSLDRIVKSVGEYATDFKSTFESAIVTMVGNIMKREPVKHYTAAYVTSVKGRRIGDMDPMIAADVRNVVDAVQNNITTQLKQNSLQSPVSSENVESDLQAVKKYLHDFAAHAAAKLHSNVTTIVSSIEQDLRKKRVFVNPHAQLYLKRSVQSILTAVKTAADESEKEIGNFSTMSYIANLATAMKAVKDIGTKLQGLIEGPHINPIKCKMTDEVTKPAEKIKSTLAQIIEGVRLNIRALNDVAKTEPISGKQPEDNIKLCQNNLTNDARNLDTDVQRTLTNQCTVLKHTKFTPTVQACEHAIVNRVTAETADTKKSIKNDALTKFVMTKAKELNELKQLVTNELDKMITIIDTDLKTGMKGLMKTMKNSETNLAEIKSLVTSQPASDMNNAQKCQSFCNILKTYFTAIYNYFFGLLYPKHETIQSIHSALTTLLSHLSTQKHFTHEVPGMLAELKTSVQALTSTAFANPAYPVLDAFPKSLLPFVEQLERGYVNRYEGGDKITWEKEGSTSTVYSTHVSYNTELTEESQKGARVFLSIMDIISDAFSKMDYKCNGDWSSKKLCEKVNGDENPLGAFLKRCGFEVAKNETSKDGELHHESVWNGKKIHEDCLRAVQDATNNEHLKACVSKDSSIKVLDILSCLMTHLNQYNQVGHIATFTATRTPCSIFDILCWLSGLPHNAVFQKLTTHCSSYDTKGDTDLRKRLLDAVAYSFPNIGKYSHNMLTTIVGTGNADTIYGSDLANNSLKFKYPASGEECLSTLLDIMRRLLPVCRFLYKQCGVRPSHFGWRDCQYGKNIPTAKWPCTDHSTDKTNSQPTTKPTCQANTEPNRRPNCQPTSPLMSYLNDCLPGHLPHQLIDAGCKSSCSTCPSTSRNGMPCLTPLGFRAFSGSTKTGRDLCEIIKKFLIDVNLSSIFCLGPKPPVTLPEHFGFALSLVGQWADTSRTSPSHFMIRRQSL</sequence>
<evidence type="ECO:0000256" key="1">
    <source>
        <dbReference type="SAM" id="Coils"/>
    </source>
</evidence>
<feature type="coiled-coil region" evidence="1">
    <location>
        <begin position="99"/>
        <end position="174"/>
    </location>
</feature>
<proteinExistence type="predicted"/>
<dbReference type="OrthoDB" id="366951at2759"/>
<keyword evidence="4" id="KW-1185">Reference proteome</keyword>
<organism evidence="3 4">
    <name type="scientific">Babesia ovata</name>
    <dbReference type="NCBI Taxonomy" id="189622"/>
    <lineage>
        <taxon>Eukaryota</taxon>
        <taxon>Sar</taxon>
        <taxon>Alveolata</taxon>
        <taxon>Apicomplexa</taxon>
        <taxon>Aconoidasida</taxon>
        <taxon>Piroplasmida</taxon>
        <taxon>Babesiidae</taxon>
        <taxon>Babesia</taxon>
    </lineage>
</organism>
<dbReference type="EMBL" id="BDSA01000047">
    <property type="protein sequence ID" value="GBE63424.1"/>
    <property type="molecule type" value="Genomic_DNA"/>
</dbReference>
<name>A0A2H6KKA2_9APIC</name>
<keyword evidence="1" id="KW-0175">Coiled coil</keyword>
<dbReference type="VEuPathDB" id="PiroplasmaDB:BOVATA_049170"/>
<evidence type="ECO:0000313" key="4">
    <source>
        <dbReference type="Proteomes" id="UP000236319"/>
    </source>
</evidence>
<reference evidence="3 4" key="1">
    <citation type="journal article" date="2017" name="BMC Genomics">
        <title>Whole-genome assembly of Babesia ovata and comparative genomics between closely related pathogens.</title>
        <authorList>
            <person name="Yamagishi J."/>
            <person name="Asada M."/>
            <person name="Hakimi H."/>
            <person name="Tanaka T.Q."/>
            <person name="Sugimoto C."/>
            <person name="Kawazu S."/>
        </authorList>
    </citation>
    <scope>NUCLEOTIDE SEQUENCE [LARGE SCALE GENOMIC DNA]</scope>
    <source>
        <strain evidence="3 4">Miyake</strain>
    </source>
</reference>
<accession>A0A2H6KKA2</accession>
<evidence type="ECO:0000256" key="2">
    <source>
        <dbReference type="SAM" id="MobiDB-lite"/>
    </source>
</evidence>
<dbReference type="RefSeq" id="XP_028869667.1">
    <property type="nucleotide sequence ID" value="XM_029013834.1"/>
</dbReference>
<feature type="compositionally biased region" description="Polar residues" evidence="2">
    <location>
        <begin position="1352"/>
        <end position="1372"/>
    </location>
</feature>
<comment type="caution">
    <text evidence="3">The sequence shown here is derived from an EMBL/GenBank/DDBJ whole genome shotgun (WGS) entry which is preliminary data.</text>
</comment>
<dbReference type="GeneID" id="39877194"/>
<dbReference type="Proteomes" id="UP000236319">
    <property type="component" value="Unassembled WGS sequence"/>
</dbReference>
<feature type="region of interest" description="Disordered" evidence="2">
    <location>
        <begin position="1348"/>
        <end position="1372"/>
    </location>
</feature>
<gene>
    <name evidence="3" type="ORF">BOVATA_049170</name>
</gene>
<evidence type="ECO:0000313" key="3">
    <source>
        <dbReference type="EMBL" id="GBE63424.1"/>
    </source>
</evidence>
<evidence type="ECO:0008006" key="5">
    <source>
        <dbReference type="Google" id="ProtNLM"/>
    </source>
</evidence>
<protein>
    <recommendedName>
        <fullName evidence="5">Extracellular matrix-binding ebh</fullName>
    </recommendedName>
</protein>